<name>A0A8C5CQ10_GADMO</name>
<organism evidence="1 2">
    <name type="scientific">Gadus morhua</name>
    <name type="common">Atlantic cod</name>
    <dbReference type="NCBI Taxonomy" id="8049"/>
    <lineage>
        <taxon>Eukaryota</taxon>
        <taxon>Metazoa</taxon>
        <taxon>Chordata</taxon>
        <taxon>Craniata</taxon>
        <taxon>Vertebrata</taxon>
        <taxon>Euteleostomi</taxon>
        <taxon>Actinopterygii</taxon>
        <taxon>Neopterygii</taxon>
        <taxon>Teleostei</taxon>
        <taxon>Neoteleostei</taxon>
        <taxon>Acanthomorphata</taxon>
        <taxon>Zeiogadaria</taxon>
        <taxon>Gadariae</taxon>
        <taxon>Gadiformes</taxon>
        <taxon>Gadoidei</taxon>
        <taxon>Gadidae</taxon>
        <taxon>Gadus</taxon>
    </lineage>
</organism>
<evidence type="ECO:0000313" key="2">
    <source>
        <dbReference type="Proteomes" id="UP000694546"/>
    </source>
</evidence>
<proteinExistence type="predicted"/>
<reference evidence="1" key="2">
    <citation type="submission" date="2025-09" db="UniProtKB">
        <authorList>
            <consortium name="Ensembl"/>
        </authorList>
    </citation>
    <scope>IDENTIFICATION</scope>
</reference>
<dbReference type="GeneTree" id="ENSGT00990000204767"/>
<evidence type="ECO:0008006" key="3">
    <source>
        <dbReference type="Google" id="ProtNLM"/>
    </source>
</evidence>
<sequence>VACGYTGPISIQKKEEIFVDFYRAVVLHATVRLVPILQQLCSGLEIYDLLGMVRAEKDICRQLFAQELTDGEMEGEGHLPDAGNENKIDVGKFCQWLTGQSHIPLGKADREDFKIVIEFDHDFEVRYGTHGICYPVVNACSHSVTLPVVHLGTSSELRDVLSKAIVYGFEFGRC</sequence>
<dbReference type="OMA" id="GQHTICY"/>
<dbReference type="Proteomes" id="UP000694546">
    <property type="component" value="Chromosome 2"/>
</dbReference>
<keyword evidence="2" id="KW-1185">Reference proteome</keyword>
<dbReference type="AlphaFoldDB" id="A0A8C5CQ10"/>
<accession>A0A8C5CQ10</accession>
<reference evidence="1" key="1">
    <citation type="submission" date="2025-08" db="UniProtKB">
        <authorList>
            <consortium name="Ensembl"/>
        </authorList>
    </citation>
    <scope>IDENTIFICATION</scope>
</reference>
<evidence type="ECO:0000313" key="1">
    <source>
        <dbReference type="Ensembl" id="ENSGMOP00000065533.1"/>
    </source>
</evidence>
<dbReference type="Ensembl" id="ENSGMOT00000066561.1">
    <property type="protein sequence ID" value="ENSGMOP00000065533.1"/>
    <property type="gene ID" value="ENSGMOG00000032356.1"/>
</dbReference>
<protein>
    <recommendedName>
        <fullName evidence="3">HECT domain-containing protein</fullName>
    </recommendedName>
</protein>